<keyword evidence="3" id="KW-1185">Reference proteome</keyword>
<proteinExistence type="predicted"/>
<organism evidence="2 3">
    <name type="scientific">Nematostella vectensis</name>
    <name type="common">Starlet sea anemone</name>
    <dbReference type="NCBI Taxonomy" id="45351"/>
    <lineage>
        <taxon>Eukaryota</taxon>
        <taxon>Metazoa</taxon>
        <taxon>Cnidaria</taxon>
        <taxon>Anthozoa</taxon>
        <taxon>Hexacorallia</taxon>
        <taxon>Actiniaria</taxon>
        <taxon>Edwardsiidae</taxon>
        <taxon>Nematostella</taxon>
    </lineage>
</organism>
<dbReference type="HOGENOM" id="CLU_2694966_0_0_1"/>
<feature type="region of interest" description="Disordered" evidence="1">
    <location>
        <begin position="1"/>
        <end position="34"/>
    </location>
</feature>
<dbReference type="KEGG" id="nve:5515110"/>
<dbReference type="AlphaFoldDB" id="A7RZ63"/>
<name>A7RZ63_NEMVE</name>
<reference evidence="2 3" key="1">
    <citation type="journal article" date="2007" name="Science">
        <title>Sea anemone genome reveals ancestral eumetazoan gene repertoire and genomic organization.</title>
        <authorList>
            <person name="Putnam N.H."/>
            <person name="Srivastava M."/>
            <person name="Hellsten U."/>
            <person name="Dirks B."/>
            <person name="Chapman J."/>
            <person name="Salamov A."/>
            <person name="Terry A."/>
            <person name="Shapiro H."/>
            <person name="Lindquist E."/>
            <person name="Kapitonov V.V."/>
            <person name="Jurka J."/>
            <person name="Genikhovich G."/>
            <person name="Grigoriev I.V."/>
            <person name="Lucas S.M."/>
            <person name="Steele R.E."/>
            <person name="Finnerty J.R."/>
            <person name="Technau U."/>
            <person name="Martindale M.Q."/>
            <person name="Rokhsar D.S."/>
        </authorList>
    </citation>
    <scope>NUCLEOTIDE SEQUENCE [LARGE SCALE GENOMIC DNA]</scope>
    <source>
        <strain evidence="3">CH2 X CH6</strain>
    </source>
</reference>
<accession>A7RZ63</accession>
<feature type="compositionally biased region" description="Basic and acidic residues" evidence="1">
    <location>
        <begin position="23"/>
        <end position="34"/>
    </location>
</feature>
<evidence type="ECO:0000313" key="2">
    <source>
        <dbReference type="EMBL" id="EDO43176.1"/>
    </source>
</evidence>
<evidence type="ECO:0000256" key="1">
    <source>
        <dbReference type="SAM" id="MobiDB-lite"/>
    </source>
</evidence>
<dbReference type="OrthoDB" id="5958530at2759"/>
<dbReference type="EMBL" id="DS469556">
    <property type="protein sequence ID" value="EDO43176.1"/>
    <property type="molecule type" value="Genomic_DNA"/>
</dbReference>
<gene>
    <name evidence="2" type="ORF">NEMVEDRAFT_v1g241709</name>
</gene>
<evidence type="ECO:0000313" key="3">
    <source>
        <dbReference type="Proteomes" id="UP000001593"/>
    </source>
</evidence>
<sequence length="74" mass="8311">MLTTGSQTPALKVTLEAGQGRKGSKDDVTDRDRSPVEDAFYESFLLQSRSDVESLYASNIYWSQKHAKEVKDLD</sequence>
<protein>
    <submittedName>
        <fullName evidence="2">Uncharacterized protein</fullName>
    </submittedName>
</protein>
<feature type="non-terminal residue" evidence="2">
    <location>
        <position position="74"/>
    </location>
</feature>
<dbReference type="Proteomes" id="UP000001593">
    <property type="component" value="Unassembled WGS sequence"/>
</dbReference>
<dbReference type="InParanoid" id="A7RZ63"/>